<gene>
    <name evidence="1" type="ORF">SCF082_LOCUS19710</name>
</gene>
<proteinExistence type="predicted"/>
<sequence>GQIYGSHAWELAPSSVGVKDFNTPEYKAWVQAAWGKCLEKDAGTKYVSVWKDAGYRCYTAATCGATDGASSFTRSWAPAPCGTLTVAQPPQPQAPQAQVCPAKQLESLGNGFCSSGQIYSSHAWELASSSGGIKGFDTPEYEAWVQTAWKKCLEKDAETAFVSVWKDAGYRCYKATTCGPNGDSFTRSWAPAFSLKPDGYGHCSSGQIYGSHAWELAPSSVGVKEFNTPEYKAWVQAAWGKCLEKDAGTKYVSVWKDAGYRCYKAATCGATDGASSFTRSWAPLFSLKPDGYGHCSSGQIYGSHAWELAPSSVGVKDFNTPEYKAWVQAAWGKCLEKDAGTKYVSVWKDAGYRCYVAATCGATDGASSFTRSWAPAFSLKPDGYGHCSSGQIYGSHAWELAPSSVGVKDFNTPEYKAWVQAAWGKCLEKDAGTKYVSVWKDAGYRC</sequence>
<reference evidence="1 2" key="1">
    <citation type="submission" date="2024-02" db="EMBL/GenBank/DDBJ databases">
        <authorList>
            <person name="Chen Y."/>
            <person name="Shah S."/>
            <person name="Dougan E. K."/>
            <person name="Thang M."/>
            <person name="Chan C."/>
        </authorList>
    </citation>
    <scope>NUCLEOTIDE SEQUENCE [LARGE SCALE GENOMIC DNA]</scope>
</reference>
<accession>A0ABP0KXJ6</accession>
<comment type="caution">
    <text evidence="1">The sequence shown here is derived from an EMBL/GenBank/DDBJ whole genome shotgun (WGS) entry which is preliminary data.</text>
</comment>
<evidence type="ECO:0000313" key="2">
    <source>
        <dbReference type="Proteomes" id="UP001642464"/>
    </source>
</evidence>
<name>A0ABP0KXJ6_9DINO</name>
<protein>
    <submittedName>
        <fullName evidence="1">Uncharacterized protein</fullName>
    </submittedName>
</protein>
<evidence type="ECO:0000313" key="1">
    <source>
        <dbReference type="EMBL" id="CAK9031618.1"/>
    </source>
</evidence>
<keyword evidence="2" id="KW-1185">Reference proteome</keyword>
<dbReference type="Proteomes" id="UP001642464">
    <property type="component" value="Unassembled WGS sequence"/>
</dbReference>
<feature type="non-terminal residue" evidence="1">
    <location>
        <position position="446"/>
    </location>
</feature>
<feature type="non-terminal residue" evidence="1">
    <location>
        <position position="1"/>
    </location>
</feature>
<dbReference type="EMBL" id="CAXAMM010013540">
    <property type="protein sequence ID" value="CAK9031618.1"/>
    <property type="molecule type" value="Genomic_DNA"/>
</dbReference>
<organism evidence="1 2">
    <name type="scientific">Durusdinium trenchii</name>
    <dbReference type="NCBI Taxonomy" id="1381693"/>
    <lineage>
        <taxon>Eukaryota</taxon>
        <taxon>Sar</taxon>
        <taxon>Alveolata</taxon>
        <taxon>Dinophyceae</taxon>
        <taxon>Suessiales</taxon>
        <taxon>Symbiodiniaceae</taxon>
        <taxon>Durusdinium</taxon>
    </lineage>
</organism>